<dbReference type="Proteomes" id="UP000284557">
    <property type="component" value="Unassembled WGS sequence"/>
</dbReference>
<dbReference type="Pfam" id="PF10118">
    <property type="entry name" value="Metal_hydrol"/>
    <property type="match status" value="1"/>
</dbReference>
<organism evidence="2 3">
    <name type="scientific">Mycobacteroides abscessus</name>
    <dbReference type="NCBI Taxonomy" id="36809"/>
    <lineage>
        <taxon>Bacteria</taxon>
        <taxon>Bacillati</taxon>
        <taxon>Actinomycetota</taxon>
        <taxon>Actinomycetes</taxon>
        <taxon>Mycobacteriales</taxon>
        <taxon>Mycobacteriaceae</taxon>
        <taxon>Mycobacteroides</taxon>
    </lineage>
</organism>
<proteinExistence type="predicted"/>
<dbReference type="PANTHER" id="PTHR39456">
    <property type="entry name" value="METAL-DEPENDENT HYDROLASE"/>
    <property type="match status" value="1"/>
</dbReference>
<dbReference type="Gene3D" id="1.20.910.10">
    <property type="entry name" value="Heme oxygenase-like"/>
    <property type="match status" value="1"/>
</dbReference>
<dbReference type="InterPro" id="IPR016084">
    <property type="entry name" value="Haem_Oase-like_multi-hlx"/>
</dbReference>
<keyword evidence="1" id="KW-0812">Transmembrane</keyword>
<feature type="transmembrane region" description="Helical" evidence="1">
    <location>
        <begin position="215"/>
        <end position="237"/>
    </location>
</feature>
<dbReference type="PIRSF" id="PIRSF007580">
    <property type="entry name" value="UCP07580"/>
    <property type="match status" value="1"/>
</dbReference>
<dbReference type="InterPro" id="IPR016516">
    <property type="entry name" value="UCP07580"/>
</dbReference>
<dbReference type="AlphaFoldDB" id="A0ABD7HUS9"/>
<keyword evidence="2" id="KW-0378">Hydrolase</keyword>
<dbReference type="EMBL" id="QXBN01000001">
    <property type="protein sequence ID" value="RIT43691.1"/>
    <property type="molecule type" value="Genomic_DNA"/>
</dbReference>
<evidence type="ECO:0000313" key="3">
    <source>
        <dbReference type="Proteomes" id="UP000284557"/>
    </source>
</evidence>
<dbReference type="GO" id="GO:0016787">
    <property type="term" value="F:hydrolase activity"/>
    <property type="evidence" value="ECO:0007669"/>
    <property type="project" value="UniProtKB-KW"/>
</dbReference>
<sequence>MSRRIESPRRRGGNQMNDTAAIGEVALRARNVRFDFSDSPLQWIPGEPVASHALSALNFMLPAGELFFVEVFGRALPHIRDDKLREEVIGFIGQEQLHSDTHDKALLEYFSQHGIDAQPLHELTERVLATFRQQMDRLPPKLRYRVMVEGIAIIAGIEHLTATAGDWLLNFEFENYGADPVITDMFRWHGAEEVEHRSVAWDLARHVGVGRPRMMAYFIGSCATIPVGLILLSWLLARADPGVPKMSLVRWLRETNRAMKRGATLKWSVLGEGFRSFLRPGFTPESIGDTAQAVAYLAKSPAAKAAAAA</sequence>
<evidence type="ECO:0000313" key="2">
    <source>
        <dbReference type="EMBL" id="RIT43691.1"/>
    </source>
</evidence>
<gene>
    <name evidence="2" type="ORF">D2E76_01135</name>
</gene>
<keyword evidence="1" id="KW-0472">Membrane</keyword>
<keyword evidence="1" id="KW-1133">Transmembrane helix</keyword>
<evidence type="ECO:0000256" key="1">
    <source>
        <dbReference type="SAM" id="Phobius"/>
    </source>
</evidence>
<accession>A0ABD7HUS9</accession>
<name>A0ABD7HUS9_9MYCO</name>
<dbReference type="PANTHER" id="PTHR39456:SF1">
    <property type="entry name" value="METAL-DEPENDENT HYDROLASE"/>
    <property type="match status" value="1"/>
</dbReference>
<dbReference type="SUPFAM" id="SSF48613">
    <property type="entry name" value="Heme oxygenase-like"/>
    <property type="match status" value="1"/>
</dbReference>
<protein>
    <submittedName>
        <fullName evidence="2">Metal-dependent hydrolase</fullName>
    </submittedName>
</protein>
<comment type="caution">
    <text evidence="2">The sequence shown here is derived from an EMBL/GenBank/DDBJ whole genome shotgun (WGS) entry which is preliminary data.</text>
</comment>
<reference evidence="2 3" key="1">
    <citation type="submission" date="2018-08" db="EMBL/GenBank/DDBJ databases">
        <title>Linezolid Resistance in Mycobacterium abscessus: MIC Distribution and Comprehensive Investigation of Resistance Mechanisms.</title>
        <authorList>
            <person name="Ye M."/>
            <person name="Xu L."/>
            <person name="Zou Y."/>
            <person name="Li B."/>
            <person name="Guo Q."/>
            <person name="Zhang Y."/>
            <person name="Zhan M."/>
            <person name="Xu B."/>
            <person name="Yu F."/>
            <person name="Zhang Z."/>
            <person name="Chu H."/>
        </authorList>
    </citation>
    <scope>NUCLEOTIDE SEQUENCE [LARGE SCALE GENOMIC DNA]</scope>
    <source>
        <strain evidence="2 3">G143</strain>
    </source>
</reference>